<evidence type="ECO:0000313" key="2">
    <source>
        <dbReference type="Proteomes" id="UP001229421"/>
    </source>
</evidence>
<sequence length="113" mass="12886">MDFETKLKADAKENDRHVAVKEDDLDLRYEKQLKKKSLALDNAKHEVDAIDALPMKTLDGQVCYTMSNGSNQSKNAPFEDEFMGENEDVGRDNGVVMLTKAEKRAKLRRLMTH</sequence>
<gene>
    <name evidence="1" type="ORF">QVD17_03995</name>
</gene>
<protein>
    <submittedName>
        <fullName evidence="1">Uncharacterized protein</fullName>
    </submittedName>
</protein>
<dbReference type="EMBL" id="JAUHHV010000001">
    <property type="protein sequence ID" value="KAK1438190.1"/>
    <property type="molecule type" value="Genomic_DNA"/>
</dbReference>
<dbReference type="Proteomes" id="UP001229421">
    <property type="component" value="Unassembled WGS sequence"/>
</dbReference>
<proteinExistence type="predicted"/>
<organism evidence="1 2">
    <name type="scientific">Tagetes erecta</name>
    <name type="common">African marigold</name>
    <dbReference type="NCBI Taxonomy" id="13708"/>
    <lineage>
        <taxon>Eukaryota</taxon>
        <taxon>Viridiplantae</taxon>
        <taxon>Streptophyta</taxon>
        <taxon>Embryophyta</taxon>
        <taxon>Tracheophyta</taxon>
        <taxon>Spermatophyta</taxon>
        <taxon>Magnoliopsida</taxon>
        <taxon>eudicotyledons</taxon>
        <taxon>Gunneridae</taxon>
        <taxon>Pentapetalae</taxon>
        <taxon>asterids</taxon>
        <taxon>campanulids</taxon>
        <taxon>Asterales</taxon>
        <taxon>Asteraceae</taxon>
        <taxon>Asteroideae</taxon>
        <taxon>Heliantheae alliance</taxon>
        <taxon>Tageteae</taxon>
        <taxon>Tagetes</taxon>
    </lineage>
</organism>
<keyword evidence="2" id="KW-1185">Reference proteome</keyword>
<comment type="caution">
    <text evidence="1">The sequence shown here is derived from an EMBL/GenBank/DDBJ whole genome shotgun (WGS) entry which is preliminary data.</text>
</comment>
<name>A0AAD8LIP6_TARER</name>
<accession>A0AAD8LIP6</accession>
<dbReference type="AlphaFoldDB" id="A0AAD8LIP6"/>
<reference evidence="1" key="1">
    <citation type="journal article" date="2023" name="bioRxiv">
        <title>Improved chromosome-level genome assembly for marigold (Tagetes erecta).</title>
        <authorList>
            <person name="Jiang F."/>
            <person name="Yuan L."/>
            <person name="Wang S."/>
            <person name="Wang H."/>
            <person name="Xu D."/>
            <person name="Wang A."/>
            <person name="Fan W."/>
        </authorList>
    </citation>
    <scope>NUCLEOTIDE SEQUENCE</scope>
    <source>
        <strain evidence="1">WSJ</strain>
        <tissue evidence="1">Leaf</tissue>
    </source>
</reference>
<evidence type="ECO:0000313" key="1">
    <source>
        <dbReference type="EMBL" id="KAK1438190.1"/>
    </source>
</evidence>